<dbReference type="PANTHER" id="PTHR43235:SF1">
    <property type="entry name" value="GLUTAMINE AMIDOTRANSFERASE PB2B2.05-RELATED"/>
    <property type="match status" value="1"/>
</dbReference>
<keyword evidence="2" id="KW-1185">Reference proteome</keyword>
<evidence type="ECO:0000313" key="2">
    <source>
        <dbReference type="Proteomes" id="UP000242715"/>
    </source>
</evidence>
<proteinExistence type="predicted"/>
<dbReference type="Gene3D" id="3.40.50.880">
    <property type="match status" value="2"/>
</dbReference>
<gene>
    <name evidence="1" type="ORF">TSUD_412410</name>
</gene>
<dbReference type="Proteomes" id="UP000242715">
    <property type="component" value="Unassembled WGS sequence"/>
</dbReference>
<dbReference type="InterPro" id="IPR011697">
    <property type="entry name" value="Peptidase_C26"/>
</dbReference>
<evidence type="ECO:0008006" key="3">
    <source>
        <dbReference type="Google" id="ProtNLM"/>
    </source>
</evidence>
<accession>A0A2Z6P8K7</accession>
<dbReference type="OrthoDB" id="1724632at2759"/>
<evidence type="ECO:0000313" key="1">
    <source>
        <dbReference type="EMBL" id="GAU51243.1"/>
    </source>
</evidence>
<dbReference type="EMBL" id="DF975035">
    <property type="protein sequence ID" value="GAU51243.1"/>
    <property type="molecule type" value="Genomic_DNA"/>
</dbReference>
<organism evidence="1 2">
    <name type="scientific">Trifolium subterraneum</name>
    <name type="common">Subterranean clover</name>
    <dbReference type="NCBI Taxonomy" id="3900"/>
    <lineage>
        <taxon>Eukaryota</taxon>
        <taxon>Viridiplantae</taxon>
        <taxon>Streptophyta</taxon>
        <taxon>Embryophyta</taxon>
        <taxon>Tracheophyta</taxon>
        <taxon>Spermatophyta</taxon>
        <taxon>Magnoliopsida</taxon>
        <taxon>eudicotyledons</taxon>
        <taxon>Gunneridae</taxon>
        <taxon>Pentapetalae</taxon>
        <taxon>rosids</taxon>
        <taxon>fabids</taxon>
        <taxon>Fabales</taxon>
        <taxon>Fabaceae</taxon>
        <taxon>Papilionoideae</taxon>
        <taxon>50 kb inversion clade</taxon>
        <taxon>NPAAA clade</taxon>
        <taxon>Hologalegina</taxon>
        <taxon>IRL clade</taxon>
        <taxon>Trifolieae</taxon>
        <taxon>Trifolium</taxon>
    </lineage>
</organism>
<dbReference type="GO" id="GO:0016811">
    <property type="term" value="F:hydrolase activity, acting on carbon-nitrogen (but not peptide) bonds, in linear amides"/>
    <property type="evidence" value="ECO:0007669"/>
    <property type="project" value="InterPro"/>
</dbReference>
<sequence>MSSNLSIILPRVLIVSRRTLRKNKFVDFVGEYHLDLIVAYGAVPVIVPRVSGVRMLLDSFEPIHGVLLCEGEDIDPSWDISKELSKNCESNYVMHINYDDYDGHRHAIKIVKNTPLYDWFKDSLENEGMDEILVNSYHHQGVKGLAQRFVPMAFANDGLIEGFYDPCAYNPDEGKFIMGLQFHPERMRTPNSNDFDYPGCLFVYKEFVKSVIAYKKRLNIITSVPKPMKLNKEMKNKRKIIMRSFSLAKNLYATGRGKCSSKHSEFEIRAEFLECATRKSVKANGSNS</sequence>
<dbReference type="GO" id="GO:0005829">
    <property type="term" value="C:cytosol"/>
    <property type="evidence" value="ECO:0007669"/>
    <property type="project" value="TreeGrafter"/>
</dbReference>
<dbReference type="InterPro" id="IPR029062">
    <property type="entry name" value="Class_I_gatase-like"/>
</dbReference>
<reference evidence="2" key="1">
    <citation type="journal article" date="2017" name="Front. Plant Sci.">
        <title>Climate Clever Clovers: New Paradigm to Reduce the Environmental Footprint of Ruminants by Breeding Low Methanogenic Forages Utilizing Haplotype Variation.</title>
        <authorList>
            <person name="Kaur P."/>
            <person name="Appels R."/>
            <person name="Bayer P.E."/>
            <person name="Keeble-Gagnere G."/>
            <person name="Wang J."/>
            <person name="Hirakawa H."/>
            <person name="Shirasawa K."/>
            <person name="Vercoe P."/>
            <person name="Stefanova K."/>
            <person name="Durmic Z."/>
            <person name="Nichols P."/>
            <person name="Revell C."/>
            <person name="Isobe S.N."/>
            <person name="Edwards D."/>
            <person name="Erskine W."/>
        </authorList>
    </citation>
    <scope>NUCLEOTIDE SEQUENCE [LARGE SCALE GENOMIC DNA]</scope>
    <source>
        <strain evidence="2">cv. Daliak</strain>
    </source>
</reference>
<protein>
    <recommendedName>
        <fullName evidence="3">Glutamine amidotransferase domain-containing protein</fullName>
    </recommendedName>
</protein>
<dbReference type="AlphaFoldDB" id="A0A2Z6P8K7"/>
<dbReference type="SUPFAM" id="SSF52317">
    <property type="entry name" value="Class I glutamine amidotransferase-like"/>
    <property type="match status" value="1"/>
</dbReference>
<name>A0A2Z6P8K7_TRISU</name>
<dbReference type="Pfam" id="PF07722">
    <property type="entry name" value="Peptidase_C26"/>
    <property type="match status" value="1"/>
</dbReference>
<dbReference type="PANTHER" id="PTHR43235">
    <property type="entry name" value="GLUTAMINE AMIDOTRANSFERASE PB2B2.05-RELATED"/>
    <property type="match status" value="1"/>
</dbReference>
<dbReference type="InterPro" id="IPR044668">
    <property type="entry name" value="PuuD-like"/>
</dbReference>